<gene>
    <name evidence="2" type="ORF">C2845_PM09G13520</name>
</gene>
<proteinExistence type="predicted"/>
<dbReference type="EMBL" id="PQIB02000006">
    <property type="protein sequence ID" value="RLN12843.1"/>
    <property type="molecule type" value="Genomic_DNA"/>
</dbReference>
<evidence type="ECO:0000313" key="2">
    <source>
        <dbReference type="EMBL" id="RLN12843.1"/>
    </source>
</evidence>
<keyword evidence="3" id="KW-1185">Reference proteome</keyword>
<dbReference type="Proteomes" id="UP000275267">
    <property type="component" value="Unassembled WGS sequence"/>
</dbReference>
<reference evidence="3" key="1">
    <citation type="journal article" date="2019" name="Nat. Commun.">
        <title>The genome of broomcorn millet.</title>
        <authorList>
            <person name="Zou C."/>
            <person name="Miki D."/>
            <person name="Li D."/>
            <person name="Tang Q."/>
            <person name="Xiao L."/>
            <person name="Rajput S."/>
            <person name="Deng P."/>
            <person name="Jia W."/>
            <person name="Huang R."/>
            <person name="Zhang M."/>
            <person name="Sun Y."/>
            <person name="Hu J."/>
            <person name="Fu X."/>
            <person name="Schnable P.S."/>
            <person name="Li F."/>
            <person name="Zhang H."/>
            <person name="Feng B."/>
            <person name="Zhu X."/>
            <person name="Liu R."/>
            <person name="Schnable J.C."/>
            <person name="Zhu J.-K."/>
            <person name="Zhang H."/>
        </authorList>
    </citation>
    <scope>NUCLEOTIDE SEQUENCE [LARGE SCALE GENOMIC DNA]</scope>
</reference>
<sequence length="110" mass="12473">MELHGYGIDAFGGSLFRWQARSSNGGHQQAHQRARAINRVVWQRLFSVVTATAPRHACLPCRRAQQRCRHARLPEDHRDSNDHDTTARLPEAQETMIPPPPAMLRDGRDG</sequence>
<feature type="region of interest" description="Disordered" evidence="1">
    <location>
        <begin position="72"/>
        <end position="110"/>
    </location>
</feature>
<dbReference type="AlphaFoldDB" id="A0A3L6S0T6"/>
<comment type="caution">
    <text evidence="2">The sequence shown here is derived from an EMBL/GenBank/DDBJ whole genome shotgun (WGS) entry which is preliminary data.</text>
</comment>
<feature type="compositionally biased region" description="Basic and acidic residues" evidence="1">
    <location>
        <begin position="72"/>
        <end position="86"/>
    </location>
</feature>
<organism evidence="2 3">
    <name type="scientific">Panicum miliaceum</name>
    <name type="common">Proso millet</name>
    <name type="synonym">Broomcorn millet</name>
    <dbReference type="NCBI Taxonomy" id="4540"/>
    <lineage>
        <taxon>Eukaryota</taxon>
        <taxon>Viridiplantae</taxon>
        <taxon>Streptophyta</taxon>
        <taxon>Embryophyta</taxon>
        <taxon>Tracheophyta</taxon>
        <taxon>Spermatophyta</taxon>
        <taxon>Magnoliopsida</taxon>
        <taxon>Liliopsida</taxon>
        <taxon>Poales</taxon>
        <taxon>Poaceae</taxon>
        <taxon>PACMAD clade</taxon>
        <taxon>Panicoideae</taxon>
        <taxon>Panicodae</taxon>
        <taxon>Paniceae</taxon>
        <taxon>Panicinae</taxon>
        <taxon>Panicum</taxon>
        <taxon>Panicum sect. Panicum</taxon>
    </lineage>
</organism>
<name>A0A3L6S0T6_PANMI</name>
<evidence type="ECO:0000313" key="3">
    <source>
        <dbReference type="Proteomes" id="UP000275267"/>
    </source>
</evidence>
<accession>A0A3L6S0T6</accession>
<evidence type="ECO:0000256" key="1">
    <source>
        <dbReference type="SAM" id="MobiDB-lite"/>
    </source>
</evidence>
<protein>
    <submittedName>
        <fullName evidence="2">Uncharacterized protein</fullName>
    </submittedName>
</protein>